<feature type="domain" description="Peptidase S1" evidence="9">
    <location>
        <begin position="156"/>
        <end position="375"/>
    </location>
</feature>
<dbReference type="InterPro" id="IPR023415">
    <property type="entry name" value="LDLR_class-A_CS"/>
</dbReference>
<evidence type="ECO:0000256" key="8">
    <source>
        <dbReference type="RuleBase" id="RU363034"/>
    </source>
</evidence>
<dbReference type="GO" id="GO:0004252">
    <property type="term" value="F:serine-type endopeptidase activity"/>
    <property type="evidence" value="ECO:0007669"/>
    <property type="project" value="InterPro"/>
</dbReference>
<evidence type="ECO:0000313" key="12">
    <source>
        <dbReference type="Proteomes" id="UP000472271"/>
    </source>
</evidence>
<evidence type="ECO:0000256" key="1">
    <source>
        <dbReference type="ARBA" id="ARBA00022670"/>
    </source>
</evidence>
<comment type="caution">
    <text evidence="7">Lacks conserved residue(s) required for the propagation of feature annotation.</text>
</comment>
<dbReference type="InterPro" id="IPR043504">
    <property type="entry name" value="Peptidase_S1_PA_chymotrypsin"/>
</dbReference>
<sequence>SSCCLLSPCPPVEYQCLLGRSCGGDGRCLRPSQWCDGVADCPDEDDESQCFRLQGTNSLLESYSSVRQTWLPVCADNWDDGHSRAVCQQMGFNSQDYVGFSETTVGSSSSNGYLRLSDEKPKASTFLCVFCLYPHWVLMCLTAECGVTDVQPSSRIVGGTEAVNGAWPWQISLQRDYQNVCGGSIISPVWILSAAHCFKTTPDLWTVFAGDVSLLTSKGYLGNIIDKIIVHEKYNPKTSSNDIALLKLRTPLTLTSTIKPVCLPHVGTDLLTEQKGWITGYGYLSAQVTIYSRETCNARQVLNGQVLEDMICAGTLQGGVDACQGDSGSPLVVKKGGVWWVMGVTSWGIGCALPNKPGVYTNVTYFIDWIHEQLKVRDVIP</sequence>
<dbReference type="Pfam" id="PF00089">
    <property type="entry name" value="Trypsin"/>
    <property type="match status" value="1"/>
</dbReference>
<dbReference type="InterPro" id="IPR001254">
    <property type="entry name" value="Trypsin_dom"/>
</dbReference>
<dbReference type="PROSITE" id="PS50240">
    <property type="entry name" value="TRYPSIN_DOM"/>
    <property type="match status" value="1"/>
</dbReference>
<dbReference type="InterPro" id="IPR036055">
    <property type="entry name" value="LDL_receptor-like_sf"/>
</dbReference>
<reference evidence="11" key="1">
    <citation type="submission" date="2019-06" db="EMBL/GenBank/DDBJ databases">
        <authorList>
            <consortium name="Wellcome Sanger Institute Data Sharing"/>
        </authorList>
    </citation>
    <scope>NUCLEOTIDE SEQUENCE [LARGE SCALE GENOMIC DNA]</scope>
</reference>
<dbReference type="AlphaFoldDB" id="A0A672YGI6"/>
<dbReference type="GO" id="GO:0006508">
    <property type="term" value="P:proteolysis"/>
    <property type="evidence" value="ECO:0007669"/>
    <property type="project" value="UniProtKB-KW"/>
</dbReference>
<evidence type="ECO:0000256" key="2">
    <source>
        <dbReference type="ARBA" id="ARBA00022801"/>
    </source>
</evidence>
<organism evidence="11 12">
    <name type="scientific">Sphaeramia orbicularis</name>
    <name type="common">orbiculate cardinalfish</name>
    <dbReference type="NCBI Taxonomy" id="375764"/>
    <lineage>
        <taxon>Eukaryota</taxon>
        <taxon>Metazoa</taxon>
        <taxon>Chordata</taxon>
        <taxon>Craniata</taxon>
        <taxon>Vertebrata</taxon>
        <taxon>Euteleostomi</taxon>
        <taxon>Actinopterygii</taxon>
        <taxon>Neopterygii</taxon>
        <taxon>Teleostei</taxon>
        <taxon>Neoteleostei</taxon>
        <taxon>Acanthomorphata</taxon>
        <taxon>Gobiaria</taxon>
        <taxon>Kurtiformes</taxon>
        <taxon>Apogonoidei</taxon>
        <taxon>Apogonidae</taxon>
        <taxon>Apogoninae</taxon>
        <taxon>Sphaeramia</taxon>
    </lineage>
</organism>
<feature type="domain" description="SRCR" evidence="10">
    <location>
        <begin position="60"/>
        <end position="94"/>
    </location>
</feature>
<dbReference type="InterPro" id="IPR036772">
    <property type="entry name" value="SRCR-like_dom_sf"/>
</dbReference>
<evidence type="ECO:0000313" key="11">
    <source>
        <dbReference type="Ensembl" id="ENSSORP00005003667.1"/>
    </source>
</evidence>
<dbReference type="InterPro" id="IPR001190">
    <property type="entry name" value="SRCR"/>
</dbReference>
<dbReference type="PROSITE" id="PS50287">
    <property type="entry name" value="SRCR_2"/>
    <property type="match status" value="1"/>
</dbReference>
<dbReference type="Ensembl" id="ENSSORT00005003775.1">
    <property type="protein sequence ID" value="ENSSORP00005003667.1"/>
    <property type="gene ID" value="ENSSORG00005002192.1"/>
</dbReference>
<dbReference type="Proteomes" id="UP000472271">
    <property type="component" value="Chromosome 14"/>
</dbReference>
<dbReference type="SUPFAM" id="SSF56487">
    <property type="entry name" value="SRCR-like"/>
    <property type="match status" value="1"/>
</dbReference>
<keyword evidence="12" id="KW-1185">Reference proteome</keyword>
<dbReference type="SMART" id="SM00192">
    <property type="entry name" value="LDLa"/>
    <property type="match status" value="1"/>
</dbReference>
<dbReference type="CDD" id="cd00190">
    <property type="entry name" value="Tryp_SPc"/>
    <property type="match status" value="1"/>
</dbReference>
<dbReference type="InterPro" id="IPR018114">
    <property type="entry name" value="TRYPSIN_HIS"/>
</dbReference>
<dbReference type="PROSITE" id="PS50068">
    <property type="entry name" value="LDLRA_2"/>
    <property type="match status" value="1"/>
</dbReference>
<keyword evidence="5" id="KW-0325">Glycoprotein</keyword>
<protein>
    <submittedName>
        <fullName evidence="11">Transmembrane serine protease 2</fullName>
    </submittedName>
</protein>
<evidence type="ECO:0000256" key="7">
    <source>
        <dbReference type="PROSITE-ProRule" id="PRU00196"/>
    </source>
</evidence>
<dbReference type="PANTHER" id="PTHR24252:SF30">
    <property type="entry name" value="TRANSMEMBRANE SERINE PROTEASE 2"/>
    <property type="match status" value="1"/>
</dbReference>
<dbReference type="PROSITE" id="PS00135">
    <property type="entry name" value="TRYPSIN_SER"/>
    <property type="match status" value="1"/>
</dbReference>
<dbReference type="SMART" id="SM00020">
    <property type="entry name" value="Tryp_SPc"/>
    <property type="match status" value="1"/>
</dbReference>
<keyword evidence="4 6" id="KW-1015">Disulfide bond</keyword>
<accession>A0A672YGI6</accession>
<dbReference type="InterPro" id="IPR002172">
    <property type="entry name" value="LDrepeatLR_classA_rpt"/>
</dbReference>
<dbReference type="SUPFAM" id="SSF50494">
    <property type="entry name" value="Trypsin-like serine proteases"/>
    <property type="match status" value="1"/>
</dbReference>
<dbReference type="InterPro" id="IPR009003">
    <property type="entry name" value="Peptidase_S1_PA"/>
</dbReference>
<evidence type="ECO:0000256" key="4">
    <source>
        <dbReference type="ARBA" id="ARBA00023157"/>
    </source>
</evidence>
<proteinExistence type="predicted"/>
<dbReference type="GO" id="GO:0016020">
    <property type="term" value="C:membrane"/>
    <property type="evidence" value="ECO:0007669"/>
    <property type="project" value="InterPro"/>
</dbReference>
<dbReference type="PROSITE" id="PS01209">
    <property type="entry name" value="LDLRA_1"/>
    <property type="match status" value="1"/>
</dbReference>
<dbReference type="InterPro" id="IPR001314">
    <property type="entry name" value="Peptidase_S1A"/>
</dbReference>
<dbReference type="Pfam" id="PF15494">
    <property type="entry name" value="SRCR_2"/>
    <property type="match status" value="1"/>
</dbReference>
<evidence type="ECO:0000256" key="5">
    <source>
        <dbReference type="ARBA" id="ARBA00023180"/>
    </source>
</evidence>
<name>A0A672YGI6_9TELE</name>
<dbReference type="FunFam" id="2.40.10.10:FF:000003">
    <property type="entry name" value="Transmembrane serine protease 3"/>
    <property type="match status" value="1"/>
</dbReference>
<dbReference type="CDD" id="cd00112">
    <property type="entry name" value="LDLa"/>
    <property type="match status" value="1"/>
</dbReference>
<keyword evidence="2 8" id="KW-0378">Hydrolase</keyword>
<feature type="disulfide bond" evidence="6">
    <location>
        <begin position="35"/>
        <end position="50"/>
    </location>
</feature>
<dbReference type="SUPFAM" id="SSF57424">
    <property type="entry name" value="LDL receptor-like module"/>
    <property type="match status" value="1"/>
</dbReference>
<evidence type="ECO:0000256" key="3">
    <source>
        <dbReference type="ARBA" id="ARBA00022825"/>
    </source>
</evidence>
<reference evidence="11" key="2">
    <citation type="submission" date="2025-08" db="UniProtKB">
        <authorList>
            <consortium name="Ensembl"/>
        </authorList>
    </citation>
    <scope>IDENTIFICATION</scope>
</reference>
<keyword evidence="1 8" id="KW-0645">Protease</keyword>
<dbReference type="PRINTS" id="PR00722">
    <property type="entry name" value="CHYMOTRYPSIN"/>
</dbReference>
<dbReference type="Gene3D" id="2.40.10.10">
    <property type="entry name" value="Trypsin-like serine proteases"/>
    <property type="match status" value="1"/>
</dbReference>
<evidence type="ECO:0000259" key="10">
    <source>
        <dbReference type="PROSITE" id="PS50287"/>
    </source>
</evidence>
<dbReference type="PROSITE" id="PS00134">
    <property type="entry name" value="TRYPSIN_HIS"/>
    <property type="match status" value="1"/>
</dbReference>
<evidence type="ECO:0000259" key="9">
    <source>
        <dbReference type="PROSITE" id="PS50240"/>
    </source>
</evidence>
<keyword evidence="3 8" id="KW-0720">Serine protease</keyword>
<dbReference type="PANTHER" id="PTHR24252">
    <property type="entry name" value="ACROSIN-RELATED"/>
    <property type="match status" value="1"/>
</dbReference>
<dbReference type="Gene3D" id="4.10.400.10">
    <property type="entry name" value="Low-density Lipoprotein Receptor"/>
    <property type="match status" value="1"/>
</dbReference>
<dbReference type="InterPro" id="IPR033116">
    <property type="entry name" value="TRYPSIN_SER"/>
</dbReference>
<evidence type="ECO:0000256" key="6">
    <source>
        <dbReference type="PROSITE-ProRule" id="PRU00124"/>
    </source>
</evidence>
<dbReference type="Gene3D" id="3.10.250.10">
    <property type="entry name" value="SRCR-like domain"/>
    <property type="match status" value="1"/>
</dbReference>
<reference evidence="11" key="3">
    <citation type="submission" date="2025-09" db="UniProtKB">
        <authorList>
            <consortium name="Ensembl"/>
        </authorList>
    </citation>
    <scope>IDENTIFICATION</scope>
</reference>